<dbReference type="Proteomes" id="UP000318834">
    <property type="component" value="Unassembled WGS sequence"/>
</dbReference>
<dbReference type="InterPro" id="IPR012657">
    <property type="entry name" value="23S_rRNA-intervening_sequence"/>
</dbReference>
<reference evidence="1 2" key="1">
    <citation type="journal article" date="2019" name="Nat. Microbiol.">
        <title>Mediterranean grassland soil C-N compound turnover is dependent on rainfall and depth, and is mediated by genomically divergent microorganisms.</title>
        <authorList>
            <person name="Diamond S."/>
            <person name="Andeer P.F."/>
            <person name="Li Z."/>
            <person name="Crits-Christoph A."/>
            <person name="Burstein D."/>
            <person name="Anantharaman K."/>
            <person name="Lane K.R."/>
            <person name="Thomas B.C."/>
            <person name="Pan C."/>
            <person name="Northen T.R."/>
            <person name="Banfield J.F."/>
        </authorList>
    </citation>
    <scope>NUCLEOTIDE SEQUENCE [LARGE SCALE GENOMIC DNA]</scope>
    <source>
        <strain evidence="1">NP_8</strain>
    </source>
</reference>
<accession>A0A537IF82</accession>
<evidence type="ECO:0000313" key="1">
    <source>
        <dbReference type="EMBL" id="TMI69889.1"/>
    </source>
</evidence>
<organism evidence="1 2">
    <name type="scientific">Candidatus Segetimicrobium genomatis</name>
    <dbReference type="NCBI Taxonomy" id="2569760"/>
    <lineage>
        <taxon>Bacteria</taxon>
        <taxon>Bacillati</taxon>
        <taxon>Candidatus Sysuimicrobiota</taxon>
        <taxon>Candidatus Sysuimicrobiia</taxon>
        <taxon>Candidatus Sysuimicrobiales</taxon>
        <taxon>Candidatus Segetimicrobiaceae</taxon>
        <taxon>Candidatus Segetimicrobium</taxon>
    </lineage>
</organism>
<dbReference type="PANTHER" id="PTHR38471:SF2">
    <property type="entry name" value="FOUR HELIX BUNDLE PROTEIN"/>
    <property type="match status" value="1"/>
</dbReference>
<dbReference type="Gene3D" id="1.20.1440.60">
    <property type="entry name" value="23S rRNA-intervening sequence"/>
    <property type="match status" value="1"/>
</dbReference>
<evidence type="ECO:0000313" key="2">
    <source>
        <dbReference type="Proteomes" id="UP000318834"/>
    </source>
</evidence>
<name>A0A537IF82_9BACT</name>
<dbReference type="PANTHER" id="PTHR38471">
    <property type="entry name" value="FOUR HELIX BUNDLE PROTEIN"/>
    <property type="match status" value="1"/>
</dbReference>
<dbReference type="SUPFAM" id="SSF158446">
    <property type="entry name" value="IVS-encoded protein-like"/>
    <property type="match status" value="1"/>
</dbReference>
<dbReference type="NCBIfam" id="TIGR02436">
    <property type="entry name" value="four helix bundle protein"/>
    <property type="match status" value="1"/>
</dbReference>
<sequence length="58" mass="6506">MFERLRVWRASYELALGVYKATNGFPAAERYGIVSQLRRAAISIPTNIAEGNAILSHR</sequence>
<gene>
    <name evidence="1" type="ORF">E6H05_14335</name>
</gene>
<proteinExistence type="predicted"/>
<dbReference type="EMBL" id="VBAP01000172">
    <property type="protein sequence ID" value="TMI69889.1"/>
    <property type="molecule type" value="Genomic_DNA"/>
</dbReference>
<dbReference type="InterPro" id="IPR036583">
    <property type="entry name" value="23S_rRNA_IVS_sf"/>
</dbReference>
<protein>
    <submittedName>
        <fullName evidence="1">Four helix bundle protein</fullName>
    </submittedName>
</protein>
<dbReference type="AlphaFoldDB" id="A0A537IF82"/>
<dbReference type="Pfam" id="PF05635">
    <property type="entry name" value="23S_rRNA_IVP"/>
    <property type="match status" value="1"/>
</dbReference>
<comment type="caution">
    <text evidence="1">The sequence shown here is derived from an EMBL/GenBank/DDBJ whole genome shotgun (WGS) entry which is preliminary data.</text>
</comment>